<dbReference type="InterPro" id="IPR016187">
    <property type="entry name" value="CTDL_fold"/>
</dbReference>
<feature type="domain" description="Sulfatase-modifying factor enzyme-like" evidence="1">
    <location>
        <begin position="169"/>
        <end position="313"/>
    </location>
</feature>
<dbReference type="PANTHER" id="PTHR23150">
    <property type="entry name" value="SULFATASE MODIFYING FACTOR 1, 2"/>
    <property type="match status" value="1"/>
</dbReference>
<dbReference type="Pfam" id="PF03781">
    <property type="entry name" value="FGE-sulfatase"/>
    <property type="match status" value="2"/>
</dbReference>
<dbReference type="EMBL" id="FMWD01000008">
    <property type="protein sequence ID" value="SCZ64162.1"/>
    <property type="molecule type" value="Genomic_DNA"/>
</dbReference>
<evidence type="ECO:0000313" key="3">
    <source>
        <dbReference type="Proteomes" id="UP000199648"/>
    </source>
</evidence>
<keyword evidence="3" id="KW-1185">Reference proteome</keyword>
<protein>
    <submittedName>
        <fullName evidence="2">Formylglycine-generating enzyme, required for sulfatase activity, contains SUMF1/FGE domain</fullName>
    </submittedName>
</protein>
<name>A0A1G5QQZ0_9GAMM</name>
<dbReference type="Proteomes" id="UP000199648">
    <property type="component" value="Unassembled WGS sequence"/>
</dbReference>
<dbReference type="STRING" id="415747.SAMN03097708_02576"/>
<proteinExistence type="predicted"/>
<dbReference type="InterPro" id="IPR051043">
    <property type="entry name" value="Sulfatase_Mod_Factor_Kinase"/>
</dbReference>
<evidence type="ECO:0000313" key="2">
    <source>
        <dbReference type="EMBL" id="SCZ64162.1"/>
    </source>
</evidence>
<dbReference type="AlphaFoldDB" id="A0A1G5QQZ0"/>
<feature type="domain" description="Sulfatase-modifying factor enzyme-like" evidence="1">
    <location>
        <begin position="320"/>
        <end position="389"/>
    </location>
</feature>
<gene>
    <name evidence="2" type="ORF">SAMN03097708_02576</name>
</gene>
<dbReference type="OrthoDB" id="9768004at2"/>
<evidence type="ECO:0000259" key="1">
    <source>
        <dbReference type="Pfam" id="PF03781"/>
    </source>
</evidence>
<organism evidence="2 3">
    <name type="scientific">Thiohalomonas denitrificans</name>
    <dbReference type="NCBI Taxonomy" id="415747"/>
    <lineage>
        <taxon>Bacteria</taxon>
        <taxon>Pseudomonadati</taxon>
        <taxon>Pseudomonadota</taxon>
        <taxon>Gammaproteobacteria</taxon>
        <taxon>Thiohalomonadales</taxon>
        <taxon>Thiohalomonadaceae</taxon>
        <taxon>Thiohalomonas</taxon>
    </lineage>
</organism>
<accession>A0A1G5QQZ0</accession>
<sequence>MKTHEILGQLSQMHQMMAHLLGSVPEADAYRSFATGIPPLAWLFGRGVYVETYWLREVLEGDEDMTARVRPLFAAGVQPDEAVIQQLPPREHLLNWGLELQDENLMRLANPQRLLPADPTLEDNRLPLLILQEYGRLYERTLAQLTARRLQESFPYQVSTPLEPCPPSEQHVDVHKGMFRVGAKDDPAARDNELPTQVVQLDAFRIDSLPVTSGAFLSFMEAGGYDEPAYWSEEGNRWRAAHSHHPVHWRRDVAGRWYGVGLNGPFDLVAEEPVMGVSRHEAEAYARWVASQGERLAGAVLQHEYQWEVAVRSQAITDRGRVWEWCANPFEPYTGYSASKYPEAATAFEADHYPLRGGCLHSQLVLRRISYRHHAAPDERFQFSGIRLVFPGSDMPWH</sequence>
<dbReference type="InterPro" id="IPR042095">
    <property type="entry name" value="SUMF_sf"/>
</dbReference>
<dbReference type="SUPFAM" id="SSF56436">
    <property type="entry name" value="C-type lectin-like"/>
    <property type="match status" value="1"/>
</dbReference>
<reference evidence="2 3" key="1">
    <citation type="submission" date="2016-10" db="EMBL/GenBank/DDBJ databases">
        <authorList>
            <person name="de Groot N.N."/>
        </authorList>
    </citation>
    <scope>NUCLEOTIDE SEQUENCE [LARGE SCALE GENOMIC DNA]</scope>
    <source>
        <strain evidence="2 3">HLD2</strain>
    </source>
</reference>
<dbReference type="InterPro" id="IPR005532">
    <property type="entry name" value="SUMF_dom"/>
</dbReference>
<dbReference type="RefSeq" id="WP_092997878.1">
    <property type="nucleotide sequence ID" value="NZ_FMWD01000008.1"/>
</dbReference>
<dbReference type="Gene3D" id="3.90.1580.10">
    <property type="entry name" value="paralog of FGE (formylglycine-generating enzyme)"/>
    <property type="match status" value="2"/>
</dbReference>